<evidence type="ECO:0000313" key="4">
    <source>
        <dbReference type="EMBL" id="GJT48484.1"/>
    </source>
</evidence>
<dbReference type="EMBL" id="BQNB010016157">
    <property type="protein sequence ID" value="GJT48484.1"/>
    <property type="molecule type" value="Genomic_DNA"/>
</dbReference>
<dbReference type="InterPro" id="IPR007321">
    <property type="entry name" value="Transposase_28"/>
</dbReference>
<evidence type="ECO:0000256" key="2">
    <source>
        <dbReference type="SAM" id="MobiDB-lite"/>
    </source>
</evidence>
<comment type="caution">
    <text evidence="4">The sequence shown here is derived from an EMBL/GenBank/DDBJ whole genome shotgun (WGS) entry which is preliminary data.</text>
</comment>
<feature type="coiled-coil region" evidence="1">
    <location>
        <begin position="781"/>
        <end position="811"/>
    </location>
</feature>
<sequence length="1119" mass="123669">MARKKVVTPLPLHPPSVNHRPLISTMMTMMEMMKGPRVQGASTPFPTHFVNSLTNEVNREGNQELVEMKEEEEVSNLGNCYKTITTRIISVSTKLCWVWVACQVSWSVGPSETWILVLVPRASEVLLFCTIKSKPLALPWGRTPRLDSGVRVSIHCQIGDASITWSVAVLLSSGLWQLFTSFHALFYRRLGKWHTRGVIQVLVGVTIPRLASILVVSSKMANKHFIMTREMVESFCDSYYIPDEVHPIASGRDRTITQFPDGKVGVYTRLFDYCGYKIPLTKFFVSVLKYFRIHISQLSPFGAARISHFEVLTRILELGPSMSVFRAFYTRMYSDGLFSFAKRSLSAPSCLSKPPDSIKNWADHFFWVDSRVFPISVPLYTGGVLEKDPAPHLTARQEQAVQILSSNKAPFRRYPECFLALVGLSPYYPFGENTYPAFEGPDRTDMGLLDYIRTADPRKVQTVEVQKGEEQVTLFDSIKHCFVSLDAPAAAHQASGSGSGAGAEVSAPSVEGNVVEENVIPESAFLNPTDPEFDVTVAEKDVAQRQPEKAKRKKLLKRSDPLPAKRLRTDHPSLASGTGGKSLASLRQSLPEGSLTLGTFSPADIPMHVTVSRYIRACCFSSIFSVLVTLFFFASSCAVDAPVYTAADIVTSSRGKTLVLPTSGVGGSSQPETSEESTDSFYETAVLNSEDAKRWYIPRWNITNDSLLDDGFSCRTLVDRVAPPGFFSTLRNMDYDQFFTEFNVGAARQICLGSEVRSRAEHELELKEKLRAKYDARGVLLSEKDAEVARLKSLLKEKETESAEVLRLRDQVSVLAAEKSSLSAEVSALKSDVSQKDTVISLLDSRASHLKSSLDDSQAACDEAKNLISSLSSERDGLVSEKMEAQQEEQAQELYNLGRRWLLTHRMELAMVKCLKSPEYQGILGHALGRAVNYGMQEGLAAGHEHGIAGTPLSAVVAYDPETAKNNYFDAVRALEEADFPLIHLLKSKKDSGMDEVLDCFLLDGPLANLPEAAYLQPCLEQLSVPIYYADVNAVVGETSLSFALLNVHNRAEGARKHAAALRRLMVDIVSHPLSSQSLLGEASTSAVAFCVDALDTDEDLGSVVYMPHLEDPRFEILP</sequence>
<feature type="region of interest" description="Disordered" evidence="2">
    <location>
        <begin position="540"/>
        <end position="585"/>
    </location>
</feature>
<evidence type="ECO:0000313" key="5">
    <source>
        <dbReference type="Proteomes" id="UP001151760"/>
    </source>
</evidence>
<feature type="domain" description="Transposase (putative) gypsy type" evidence="3">
    <location>
        <begin position="273"/>
        <end position="330"/>
    </location>
</feature>
<keyword evidence="1" id="KW-0175">Coiled coil</keyword>
<reference evidence="4" key="1">
    <citation type="journal article" date="2022" name="Int. J. Mol. Sci.">
        <title>Draft Genome of Tanacetum Coccineum: Genomic Comparison of Closely Related Tanacetum-Family Plants.</title>
        <authorList>
            <person name="Yamashiro T."/>
            <person name="Shiraishi A."/>
            <person name="Nakayama K."/>
            <person name="Satake H."/>
        </authorList>
    </citation>
    <scope>NUCLEOTIDE SEQUENCE</scope>
</reference>
<proteinExistence type="predicted"/>
<dbReference type="PANTHER" id="PTHR31099">
    <property type="entry name" value="OS06G0165300 PROTEIN"/>
    <property type="match status" value="1"/>
</dbReference>
<evidence type="ECO:0000256" key="1">
    <source>
        <dbReference type="SAM" id="Coils"/>
    </source>
</evidence>
<accession>A0ABQ5EC45</accession>
<gene>
    <name evidence="4" type="ORF">Tco_0974641</name>
</gene>
<dbReference type="PANTHER" id="PTHR31099:SF41">
    <property type="entry name" value="TRANSPOSASE (PUTATIVE), GYPSY TYPE-RELATED"/>
    <property type="match status" value="1"/>
</dbReference>
<evidence type="ECO:0000259" key="3">
    <source>
        <dbReference type="Pfam" id="PF04195"/>
    </source>
</evidence>
<feature type="coiled-coil region" evidence="1">
    <location>
        <begin position="854"/>
        <end position="888"/>
    </location>
</feature>
<feature type="compositionally biased region" description="Basic and acidic residues" evidence="2">
    <location>
        <begin position="540"/>
        <end position="549"/>
    </location>
</feature>
<organism evidence="4 5">
    <name type="scientific">Tanacetum coccineum</name>
    <dbReference type="NCBI Taxonomy" id="301880"/>
    <lineage>
        <taxon>Eukaryota</taxon>
        <taxon>Viridiplantae</taxon>
        <taxon>Streptophyta</taxon>
        <taxon>Embryophyta</taxon>
        <taxon>Tracheophyta</taxon>
        <taxon>Spermatophyta</taxon>
        <taxon>Magnoliopsida</taxon>
        <taxon>eudicotyledons</taxon>
        <taxon>Gunneridae</taxon>
        <taxon>Pentapetalae</taxon>
        <taxon>asterids</taxon>
        <taxon>campanulids</taxon>
        <taxon>Asterales</taxon>
        <taxon>Asteraceae</taxon>
        <taxon>Asteroideae</taxon>
        <taxon>Anthemideae</taxon>
        <taxon>Anthemidinae</taxon>
        <taxon>Tanacetum</taxon>
    </lineage>
</organism>
<reference evidence="4" key="2">
    <citation type="submission" date="2022-01" db="EMBL/GenBank/DDBJ databases">
        <authorList>
            <person name="Yamashiro T."/>
            <person name="Shiraishi A."/>
            <person name="Satake H."/>
            <person name="Nakayama K."/>
        </authorList>
    </citation>
    <scope>NUCLEOTIDE SEQUENCE</scope>
</reference>
<dbReference type="Proteomes" id="UP001151760">
    <property type="component" value="Unassembled WGS sequence"/>
</dbReference>
<dbReference type="Pfam" id="PF04195">
    <property type="entry name" value="Transposase_28"/>
    <property type="match status" value="1"/>
</dbReference>
<name>A0ABQ5EC45_9ASTR</name>
<keyword evidence="5" id="KW-1185">Reference proteome</keyword>
<protein>
    <recommendedName>
        <fullName evidence="3">Transposase (putative) gypsy type domain-containing protein</fullName>
    </recommendedName>
</protein>